<feature type="domain" description="EGF-like" evidence="4">
    <location>
        <begin position="616"/>
        <end position="653"/>
    </location>
</feature>
<evidence type="ECO:0000256" key="3">
    <source>
        <dbReference type="SAM" id="Phobius"/>
    </source>
</evidence>
<gene>
    <name evidence="5" type="ORF">B7463_g10834</name>
</gene>
<feature type="non-terminal residue" evidence="5">
    <location>
        <position position="896"/>
    </location>
</feature>
<keyword evidence="6" id="KW-1185">Reference proteome</keyword>
<evidence type="ECO:0000256" key="1">
    <source>
        <dbReference type="PROSITE-ProRule" id="PRU00076"/>
    </source>
</evidence>
<keyword evidence="3" id="KW-1133">Transmembrane helix</keyword>
<sequence>MSQPQQWTAAPAGSGSVKRARERAMAGSTSDKQAPPAQRPYDGASTRPGDSPPRSRHQMPAALADTRAAQGPIGVAISKPTQVPQWPLTGNTDPSSDQRPPANPQYQPPAGRGAPPQRPPRPSNVPSILDASKIQEPTQSFSYRHQQQDPSQLSQDQLLNPQEDNISPASPMTLSSRPSTVSSVGTIPDFPIPAMPPGPPRRSANLGPPPTSRRGGTSFYSQSSFVSPIPEESPRTTSHVSYASSAAIPTSWGSASPASPAASPGYEYDEFQDVERTGDGPVEEGRESRESNMDDNDEKALVRSASLGKRAKPSVIMNKGIERTDGSRPGSLSRQQSGKRVSVDTKAAQSSATGPTKNGEIVWPMLGSPDSSFTSGTTFIDKSTSSSDNEVPREARFESKPRGDDTPSSKSDRASQILGAYQAASSLQPRGLEPSRTPSPFSRFSALRRPPRLDIDAVRDAEARGSLTSLPDLIRRATRLAAMMDRGKRPASRLNELNDFALYNDMAMEKEMRSSPDNRQSGLSGMLAAFPPPGLATPVRNQAPRPVSSWPQISDPQVEQRGLEPRKQRRCFCGLPAWAACLLLLLILVIIAAAVVVPLEILVIHKKKSTTTAVSPLTQCQRNITCANGGTNVVNSGSCSCLCTNGFTGSTCTIAGATGCTTTDISSAITNVTIGEAIPRLVMQAQQNFSVPLFPTIILAEFNDASLSCASENALVTFDGISVRRALVNGAVAPKPSKASLFLERRQSQAYASTPPAATENGIVYDPDPSPTVYTPTHSYTSATSTSSSTSSRTRSPTATTPANATPASAIPTPSSTNFIITPEVLDFARVAVLFILQQENLDSAVTAQGSLQHFFSQEGVTNSAASNITVGNGNVVNLSGLNLMISNGTHYGKGV</sequence>
<proteinExistence type="predicted"/>
<feature type="compositionally biased region" description="Polar residues" evidence="2">
    <location>
        <begin position="214"/>
        <end position="226"/>
    </location>
</feature>
<protein>
    <recommendedName>
        <fullName evidence="4">EGF-like domain-containing protein</fullName>
    </recommendedName>
</protein>
<dbReference type="EMBL" id="NCSJ02000328">
    <property type="protein sequence ID" value="RFU25508.1"/>
    <property type="molecule type" value="Genomic_DNA"/>
</dbReference>
<keyword evidence="1" id="KW-1015">Disulfide bond</keyword>
<feature type="compositionally biased region" description="Polar residues" evidence="2">
    <location>
        <begin position="79"/>
        <end position="98"/>
    </location>
</feature>
<feature type="compositionally biased region" description="Polar residues" evidence="2">
    <location>
        <begin position="135"/>
        <end position="145"/>
    </location>
</feature>
<evidence type="ECO:0000256" key="2">
    <source>
        <dbReference type="SAM" id="MobiDB-lite"/>
    </source>
</evidence>
<dbReference type="OrthoDB" id="283575at2759"/>
<dbReference type="PROSITE" id="PS00022">
    <property type="entry name" value="EGF_1"/>
    <property type="match status" value="1"/>
</dbReference>
<feature type="compositionally biased region" description="Basic and acidic residues" evidence="2">
    <location>
        <begin position="273"/>
        <end position="292"/>
    </location>
</feature>
<feature type="region of interest" description="Disordered" evidence="2">
    <location>
        <begin position="534"/>
        <end position="561"/>
    </location>
</feature>
<feature type="compositionally biased region" description="Polar residues" evidence="2">
    <location>
        <begin position="235"/>
        <end position="253"/>
    </location>
</feature>
<dbReference type="PROSITE" id="PS01186">
    <property type="entry name" value="EGF_2"/>
    <property type="match status" value="1"/>
</dbReference>
<keyword evidence="1" id="KW-0245">EGF-like domain</keyword>
<evidence type="ECO:0000313" key="5">
    <source>
        <dbReference type="EMBL" id="RFU25508.1"/>
    </source>
</evidence>
<feature type="compositionally biased region" description="Pro residues" evidence="2">
    <location>
        <begin position="190"/>
        <end position="200"/>
    </location>
</feature>
<feature type="compositionally biased region" description="Low complexity" evidence="2">
    <location>
        <begin position="254"/>
        <end position="264"/>
    </location>
</feature>
<dbReference type="CDD" id="cd00054">
    <property type="entry name" value="EGF_CA"/>
    <property type="match status" value="1"/>
</dbReference>
<feature type="region of interest" description="Disordered" evidence="2">
    <location>
        <begin position="1"/>
        <end position="447"/>
    </location>
</feature>
<organism evidence="5 6">
    <name type="scientific">Scytalidium lignicola</name>
    <name type="common">Hyphomycete</name>
    <dbReference type="NCBI Taxonomy" id="5539"/>
    <lineage>
        <taxon>Eukaryota</taxon>
        <taxon>Fungi</taxon>
        <taxon>Dikarya</taxon>
        <taxon>Ascomycota</taxon>
        <taxon>Pezizomycotina</taxon>
        <taxon>Leotiomycetes</taxon>
        <taxon>Leotiomycetes incertae sedis</taxon>
        <taxon>Scytalidium</taxon>
    </lineage>
</organism>
<dbReference type="STRING" id="5539.A0A3E2GWN5"/>
<feature type="compositionally biased region" description="Polar residues" evidence="2">
    <location>
        <begin position="369"/>
        <end position="389"/>
    </location>
</feature>
<reference evidence="5 6" key="1">
    <citation type="submission" date="2018-05" db="EMBL/GenBank/DDBJ databases">
        <title>Draft genome sequence of Scytalidium lignicola DSM 105466, a ubiquitous saprotrophic fungus.</title>
        <authorList>
            <person name="Buettner E."/>
            <person name="Gebauer A.M."/>
            <person name="Hofrichter M."/>
            <person name="Liers C."/>
            <person name="Kellner H."/>
        </authorList>
    </citation>
    <scope>NUCLEOTIDE SEQUENCE [LARGE SCALE GENOMIC DNA]</scope>
    <source>
        <strain evidence="5 6">DSM 105466</strain>
    </source>
</reference>
<feature type="compositionally biased region" description="Low complexity" evidence="2">
    <location>
        <begin position="775"/>
        <end position="810"/>
    </location>
</feature>
<evidence type="ECO:0000313" key="6">
    <source>
        <dbReference type="Proteomes" id="UP000258309"/>
    </source>
</evidence>
<dbReference type="AlphaFoldDB" id="A0A3E2GWN5"/>
<feature type="transmembrane region" description="Helical" evidence="3">
    <location>
        <begin position="575"/>
        <end position="599"/>
    </location>
</feature>
<dbReference type="Proteomes" id="UP000258309">
    <property type="component" value="Unassembled WGS sequence"/>
</dbReference>
<feature type="compositionally biased region" description="Polar residues" evidence="2">
    <location>
        <begin position="163"/>
        <end position="185"/>
    </location>
</feature>
<keyword evidence="3" id="KW-0472">Membrane</keyword>
<dbReference type="PANTHER" id="PTHR17178:SF0">
    <property type="entry name" value="SERGLYCIN"/>
    <property type="match status" value="1"/>
</dbReference>
<feature type="compositionally biased region" description="Basic and acidic residues" evidence="2">
    <location>
        <begin position="390"/>
        <end position="413"/>
    </location>
</feature>
<name>A0A3E2GWN5_SCYLI</name>
<dbReference type="OMA" id="TCSCICT"/>
<comment type="caution">
    <text evidence="1">Lacks conserved residue(s) required for the propagation of feature annotation.</text>
</comment>
<feature type="disulfide bond" evidence="1">
    <location>
        <begin position="643"/>
        <end position="652"/>
    </location>
</feature>
<feature type="compositionally biased region" description="Polar residues" evidence="2">
    <location>
        <begin position="347"/>
        <end position="356"/>
    </location>
</feature>
<feature type="non-terminal residue" evidence="5">
    <location>
        <position position="1"/>
    </location>
</feature>
<dbReference type="PROSITE" id="PS50026">
    <property type="entry name" value="EGF_3"/>
    <property type="match status" value="1"/>
</dbReference>
<evidence type="ECO:0000259" key="4">
    <source>
        <dbReference type="PROSITE" id="PS50026"/>
    </source>
</evidence>
<keyword evidence="3" id="KW-0812">Transmembrane</keyword>
<accession>A0A3E2GWN5</accession>
<feature type="compositionally biased region" description="Low complexity" evidence="2">
    <location>
        <begin position="434"/>
        <end position="445"/>
    </location>
</feature>
<dbReference type="InterPro" id="IPR000742">
    <property type="entry name" value="EGF"/>
</dbReference>
<dbReference type="Gene3D" id="2.10.25.10">
    <property type="entry name" value="Laminin"/>
    <property type="match status" value="1"/>
</dbReference>
<feature type="region of interest" description="Disordered" evidence="2">
    <location>
        <begin position="751"/>
        <end position="810"/>
    </location>
</feature>
<feature type="compositionally biased region" description="Low complexity" evidence="2">
    <location>
        <begin position="148"/>
        <end position="162"/>
    </location>
</feature>
<dbReference type="PANTHER" id="PTHR17178">
    <property type="entry name" value="SECRETORY GRANULE PROTEOGLYCAN CORE PROTEIN"/>
    <property type="match status" value="1"/>
</dbReference>
<feature type="compositionally biased region" description="Polar residues" evidence="2">
    <location>
        <begin position="330"/>
        <end position="339"/>
    </location>
</feature>
<comment type="caution">
    <text evidence="5">The sequence shown here is derived from an EMBL/GenBank/DDBJ whole genome shotgun (WGS) entry which is preliminary data.</text>
</comment>